<reference evidence="14" key="1">
    <citation type="submission" date="2022-11" db="EMBL/GenBank/DDBJ databases">
        <authorList>
            <person name="Graham C."/>
            <person name="Newman J.D."/>
        </authorList>
    </citation>
    <scope>NUCLEOTIDE SEQUENCE</scope>
    <source>
        <strain evidence="14">DSM 19486</strain>
    </source>
</reference>
<organism evidence="14 15">
    <name type="scientific">Pedobacter agri</name>
    <dbReference type="NCBI Taxonomy" id="454586"/>
    <lineage>
        <taxon>Bacteria</taxon>
        <taxon>Pseudomonadati</taxon>
        <taxon>Bacteroidota</taxon>
        <taxon>Sphingobacteriia</taxon>
        <taxon>Sphingobacteriales</taxon>
        <taxon>Sphingobacteriaceae</taxon>
        <taxon>Pedobacter</taxon>
    </lineage>
</organism>
<evidence type="ECO:0000313" key="15">
    <source>
        <dbReference type="Proteomes" id="UP001142592"/>
    </source>
</evidence>
<dbReference type="RefSeq" id="WP_266271063.1">
    <property type="nucleotide sequence ID" value="NZ_JAPJUH010000007.1"/>
</dbReference>
<dbReference type="FunFam" id="3.30.565.10:FF:000006">
    <property type="entry name" value="Sensor histidine kinase WalK"/>
    <property type="match status" value="1"/>
</dbReference>
<sequence>MAEIRNDIFFKMGSSALDGYFIFDIQRSSFTYVNDAFIILFNCLENSIDIKQLWSAVHDEDKDHLQSCYEELLADGGTKKYVFRILSVDETVKYLKCSAYFDQEHNEIYGVLDDFTTAQENKTHIEQINGRKNVTLEVLSHDLKEPLGMIKMAVSSMENKIGRVAEEEFKDSLQFIADVCERNLKLIRSMVNHEFLKSSVVAIKRERVDLIWELKDVVRFYKRSHLREIRNFTFSSGQEKIFMFLDSMKFMQVVNNLISNAIKFTSFGGNIEVNAEDRGETVVVSVSDNGIGIPEKIKEKLFQNEKSVLRQGLNGEESGGLGMSIIKDIVDLHHGRIWLVSEQGIGTTFYIELPKQ</sequence>
<comment type="catalytic activity">
    <reaction evidence="1">
        <text>ATP + protein L-histidine = ADP + protein N-phospho-L-histidine.</text>
        <dbReference type="EC" id="2.7.13.3"/>
    </reaction>
</comment>
<keyword evidence="4" id="KW-0597">Phosphoprotein</keyword>
<keyword evidence="7" id="KW-0547">Nucleotide-binding</keyword>
<dbReference type="SUPFAM" id="SSF47384">
    <property type="entry name" value="Homodimeric domain of signal transducing histidine kinase"/>
    <property type="match status" value="1"/>
</dbReference>
<dbReference type="GO" id="GO:0005524">
    <property type="term" value="F:ATP binding"/>
    <property type="evidence" value="ECO:0007669"/>
    <property type="project" value="UniProtKB-KW"/>
</dbReference>
<dbReference type="InterPro" id="IPR000014">
    <property type="entry name" value="PAS"/>
</dbReference>
<dbReference type="InterPro" id="IPR035965">
    <property type="entry name" value="PAS-like_dom_sf"/>
</dbReference>
<keyword evidence="10" id="KW-1133">Transmembrane helix</keyword>
<dbReference type="GO" id="GO:0000155">
    <property type="term" value="F:phosphorelay sensor kinase activity"/>
    <property type="evidence" value="ECO:0007669"/>
    <property type="project" value="InterPro"/>
</dbReference>
<evidence type="ECO:0000256" key="4">
    <source>
        <dbReference type="ARBA" id="ARBA00022553"/>
    </source>
</evidence>
<dbReference type="EC" id="2.7.13.3" evidence="3"/>
<dbReference type="Pfam" id="PF02518">
    <property type="entry name" value="HATPase_c"/>
    <property type="match status" value="1"/>
</dbReference>
<dbReference type="SMART" id="SM00387">
    <property type="entry name" value="HATPase_c"/>
    <property type="match status" value="1"/>
</dbReference>
<evidence type="ECO:0000256" key="8">
    <source>
        <dbReference type="ARBA" id="ARBA00022777"/>
    </source>
</evidence>
<dbReference type="CDD" id="cd00075">
    <property type="entry name" value="HATPase"/>
    <property type="match status" value="1"/>
</dbReference>
<accession>A0A9X3IC53</accession>
<dbReference type="CDD" id="cd00130">
    <property type="entry name" value="PAS"/>
    <property type="match status" value="1"/>
</dbReference>
<dbReference type="PRINTS" id="PR00344">
    <property type="entry name" value="BCTRLSENSOR"/>
</dbReference>
<dbReference type="Proteomes" id="UP001142592">
    <property type="component" value="Unassembled WGS sequence"/>
</dbReference>
<dbReference type="InterPro" id="IPR004358">
    <property type="entry name" value="Sig_transdc_His_kin-like_C"/>
</dbReference>
<evidence type="ECO:0000256" key="7">
    <source>
        <dbReference type="ARBA" id="ARBA00022741"/>
    </source>
</evidence>
<evidence type="ECO:0000256" key="1">
    <source>
        <dbReference type="ARBA" id="ARBA00000085"/>
    </source>
</evidence>
<dbReference type="Gene3D" id="3.30.450.20">
    <property type="entry name" value="PAS domain"/>
    <property type="match status" value="1"/>
</dbReference>
<keyword evidence="9" id="KW-0067">ATP-binding</keyword>
<name>A0A9X3IC53_9SPHI</name>
<dbReference type="EMBL" id="JAPJUH010000007">
    <property type="protein sequence ID" value="MCX3267298.1"/>
    <property type="molecule type" value="Genomic_DNA"/>
</dbReference>
<dbReference type="PANTHER" id="PTHR42878:SF7">
    <property type="entry name" value="SENSOR HISTIDINE KINASE GLRK"/>
    <property type="match status" value="1"/>
</dbReference>
<dbReference type="InterPro" id="IPR036097">
    <property type="entry name" value="HisK_dim/P_sf"/>
</dbReference>
<keyword evidence="12" id="KW-0472">Membrane</keyword>
<proteinExistence type="predicted"/>
<evidence type="ECO:0000256" key="10">
    <source>
        <dbReference type="ARBA" id="ARBA00022989"/>
    </source>
</evidence>
<keyword evidence="15" id="KW-1185">Reference proteome</keyword>
<dbReference type="SUPFAM" id="SSF55785">
    <property type="entry name" value="PYP-like sensor domain (PAS domain)"/>
    <property type="match status" value="1"/>
</dbReference>
<keyword evidence="6" id="KW-0812">Transmembrane</keyword>
<dbReference type="PANTHER" id="PTHR42878">
    <property type="entry name" value="TWO-COMPONENT HISTIDINE KINASE"/>
    <property type="match status" value="1"/>
</dbReference>
<dbReference type="PROSITE" id="PS50109">
    <property type="entry name" value="HIS_KIN"/>
    <property type="match status" value="1"/>
</dbReference>
<evidence type="ECO:0000313" key="14">
    <source>
        <dbReference type="EMBL" id="MCX3267298.1"/>
    </source>
</evidence>
<dbReference type="GO" id="GO:0000156">
    <property type="term" value="F:phosphorelay response regulator activity"/>
    <property type="evidence" value="ECO:0007669"/>
    <property type="project" value="TreeGrafter"/>
</dbReference>
<dbReference type="InterPro" id="IPR036890">
    <property type="entry name" value="HATPase_C_sf"/>
</dbReference>
<dbReference type="CDD" id="cd00082">
    <property type="entry name" value="HisKA"/>
    <property type="match status" value="1"/>
</dbReference>
<keyword evidence="8 14" id="KW-0418">Kinase</keyword>
<evidence type="ECO:0000256" key="6">
    <source>
        <dbReference type="ARBA" id="ARBA00022692"/>
    </source>
</evidence>
<evidence type="ECO:0000256" key="12">
    <source>
        <dbReference type="ARBA" id="ARBA00023136"/>
    </source>
</evidence>
<dbReference type="AlphaFoldDB" id="A0A9X3IC53"/>
<dbReference type="Gene3D" id="1.10.287.130">
    <property type="match status" value="1"/>
</dbReference>
<dbReference type="InterPro" id="IPR050351">
    <property type="entry name" value="BphY/WalK/GraS-like"/>
</dbReference>
<evidence type="ECO:0000256" key="3">
    <source>
        <dbReference type="ARBA" id="ARBA00012438"/>
    </source>
</evidence>
<evidence type="ECO:0000256" key="2">
    <source>
        <dbReference type="ARBA" id="ARBA00004141"/>
    </source>
</evidence>
<feature type="domain" description="Histidine kinase" evidence="13">
    <location>
        <begin position="138"/>
        <end position="356"/>
    </location>
</feature>
<dbReference type="SUPFAM" id="SSF55874">
    <property type="entry name" value="ATPase domain of HSP90 chaperone/DNA topoisomerase II/histidine kinase"/>
    <property type="match status" value="1"/>
</dbReference>
<keyword evidence="5" id="KW-0808">Transferase</keyword>
<evidence type="ECO:0000256" key="5">
    <source>
        <dbReference type="ARBA" id="ARBA00022679"/>
    </source>
</evidence>
<comment type="subcellular location">
    <subcellularLocation>
        <location evidence="2">Membrane</location>
        <topology evidence="2">Multi-pass membrane protein</topology>
    </subcellularLocation>
</comment>
<evidence type="ECO:0000259" key="13">
    <source>
        <dbReference type="PROSITE" id="PS50109"/>
    </source>
</evidence>
<evidence type="ECO:0000256" key="9">
    <source>
        <dbReference type="ARBA" id="ARBA00022840"/>
    </source>
</evidence>
<dbReference type="InterPro" id="IPR005467">
    <property type="entry name" value="His_kinase_dom"/>
</dbReference>
<gene>
    <name evidence="14" type="ORF">OQZ29_21225</name>
</gene>
<keyword evidence="11" id="KW-0902">Two-component regulatory system</keyword>
<dbReference type="GO" id="GO:0007234">
    <property type="term" value="P:osmosensory signaling via phosphorelay pathway"/>
    <property type="evidence" value="ECO:0007669"/>
    <property type="project" value="TreeGrafter"/>
</dbReference>
<dbReference type="GO" id="GO:0030295">
    <property type="term" value="F:protein kinase activator activity"/>
    <property type="evidence" value="ECO:0007669"/>
    <property type="project" value="TreeGrafter"/>
</dbReference>
<dbReference type="InterPro" id="IPR003661">
    <property type="entry name" value="HisK_dim/P_dom"/>
</dbReference>
<comment type="caution">
    <text evidence="14">The sequence shown here is derived from an EMBL/GenBank/DDBJ whole genome shotgun (WGS) entry which is preliminary data.</text>
</comment>
<dbReference type="InterPro" id="IPR003594">
    <property type="entry name" value="HATPase_dom"/>
</dbReference>
<dbReference type="GO" id="GO:0016020">
    <property type="term" value="C:membrane"/>
    <property type="evidence" value="ECO:0007669"/>
    <property type="project" value="UniProtKB-SubCell"/>
</dbReference>
<dbReference type="Gene3D" id="3.30.565.10">
    <property type="entry name" value="Histidine kinase-like ATPase, C-terminal domain"/>
    <property type="match status" value="1"/>
</dbReference>
<evidence type="ECO:0000256" key="11">
    <source>
        <dbReference type="ARBA" id="ARBA00023012"/>
    </source>
</evidence>
<protein>
    <recommendedName>
        <fullName evidence="3">histidine kinase</fullName>
        <ecNumber evidence="3">2.7.13.3</ecNumber>
    </recommendedName>
</protein>